<dbReference type="InterPro" id="IPR029044">
    <property type="entry name" value="Nucleotide-diphossugar_trans"/>
</dbReference>
<dbReference type="EMBL" id="PCTR01000130">
    <property type="protein sequence ID" value="PIP85407.1"/>
    <property type="molecule type" value="Genomic_DNA"/>
</dbReference>
<evidence type="ECO:0000313" key="2">
    <source>
        <dbReference type="EMBL" id="PIP85407.1"/>
    </source>
</evidence>
<evidence type="ECO:0000313" key="3">
    <source>
        <dbReference type="Proteomes" id="UP000231136"/>
    </source>
</evidence>
<dbReference type="PANTHER" id="PTHR43179:SF7">
    <property type="entry name" value="RHAMNOSYLTRANSFERASE WBBL"/>
    <property type="match status" value="1"/>
</dbReference>
<dbReference type="InterPro" id="IPR001173">
    <property type="entry name" value="Glyco_trans_2-like"/>
</dbReference>
<gene>
    <name evidence="2" type="ORF">COW83_04420</name>
</gene>
<protein>
    <recommendedName>
        <fullName evidence="1">Glycosyltransferase 2-like domain-containing protein</fullName>
    </recommendedName>
</protein>
<dbReference type="CDD" id="cd04186">
    <property type="entry name" value="GT_2_like_c"/>
    <property type="match status" value="1"/>
</dbReference>
<evidence type="ECO:0000259" key="1">
    <source>
        <dbReference type="Pfam" id="PF00535"/>
    </source>
</evidence>
<reference evidence="2 3" key="1">
    <citation type="submission" date="2017-09" db="EMBL/GenBank/DDBJ databases">
        <title>Depth-based differentiation of microbial function through sediment-hosted aquifers and enrichment of novel symbionts in the deep terrestrial subsurface.</title>
        <authorList>
            <person name="Probst A.J."/>
            <person name="Ladd B."/>
            <person name="Jarett J.K."/>
            <person name="Geller-Mcgrath D.E."/>
            <person name="Sieber C.M."/>
            <person name="Emerson J.B."/>
            <person name="Anantharaman K."/>
            <person name="Thomas B.C."/>
            <person name="Malmstrom R."/>
            <person name="Stieglmeier M."/>
            <person name="Klingl A."/>
            <person name="Woyke T."/>
            <person name="Ryan C.M."/>
            <person name="Banfield J.F."/>
        </authorList>
    </citation>
    <scope>NUCLEOTIDE SEQUENCE [LARGE SCALE GENOMIC DNA]</scope>
    <source>
        <strain evidence="2">CG22_combo_CG10-13_8_21_14_all_43_12</strain>
    </source>
</reference>
<organism evidence="2 3">
    <name type="scientific">Candidatus Collierbacteria bacterium CG22_combo_CG10-13_8_21_14_all_43_12</name>
    <dbReference type="NCBI Taxonomy" id="1974537"/>
    <lineage>
        <taxon>Bacteria</taxon>
        <taxon>Candidatus Collieribacteriota</taxon>
    </lineage>
</organism>
<comment type="caution">
    <text evidence="2">The sequence shown here is derived from an EMBL/GenBank/DDBJ whole genome shotgun (WGS) entry which is preliminary data.</text>
</comment>
<feature type="domain" description="Glycosyltransferase 2-like" evidence="1">
    <location>
        <begin position="38"/>
        <end position="223"/>
    </location>
</feature>
<dbReference type="Proteomes" id="UP000231136">
    <property type="component" value="Unassembled WGS sequence"/>
</dbReference>
<name>A0A2H0DT95_9BACT</name>
<dbReference type="Pfam" id="PF00535">
    <property type="entry name" value="Glycos_transf_2"/>
    <property type="match status" value="1"/>
</dbReference>
<proteinExistence type="predicted"/>
<sequence length="319" mass="36610">MKLVIQIQITANEKRQVLSLSNKNINVILSQVSKLSLSIIIVSFNSEKYIDKCIQSILDSKYDAINLEVIVIDNNSTDSTVSKIRILIQEHKNIFLVQNKRNVGFAKAVNIGLKKRIKSELVILLNPDTQLSKTAIINLVSCAELGGAGIVGGSTYSSDHVENGSYFRFPNLGVGLFDFTNLRKLYKSDRWHKYFYYKDMKRHKLSHFPVDVVTGGFMLIRQETINKIGYLDERFFMYLEDVDYCLRAMKAGIKIIHCNKSKILHFGGASSNNKDRIRHTAWLLSRKLYFLKNFDLLSNIIIQPVFLIDDVIILLNKYY</sequence>
<accession>A0A2H0DT95</accession>
<dbReference type="AlphaFoldDB" id="A0A2H0DT95"/>
<dbReference type="PANTHER" id="PTHR43179">
    <property type="entry name" value="RHAMNOSYLTRANSFERASE WBBL"/>
    <property type="match status" value="1"/>
</dbReference>
<dbReference type="Gene3D" id="3.90.550.10">
    <property type="entry name" value="Spore Coat Polysaccharide Biosynthesis Protein SpsA, Chain A"/>
    <property type="match status" value="1"/>
</dbReference>
<dbReference type="SUPFAM" id="SSF53448">
    <property type="entry name" value="Nucleotide-diphospho-sugar transferases"/>
    <property type="match status" value="1"/>
</dbReference>